<dbReference type="RefSeq" id="WP_088332874.1">
    <property type="nucleotide sequence ID" value="NZ_NBBJ01000001.1"/>
</dbReference>
<dbReference type="OrthoDB" id="9801609at2"/>
<dbReference type="Proteomes" id="UP000197783">
    <property type="component" value="Unassembled WGS sequence"/>
</dbReference>
<dbReference type="GO" id="GO:0009103">
    <property type="term" value="P:lipopolysaccharide biosynthetic process"/>
    <property type="evidence" value="ECO:0007669"/>
    <property type="project" value="TreeGrafter"/>
</dbReference>
<dbReference type="EC" id="2.4.1.11" evidence="4"/>
<keyword evidence="1 4" id="KW-0808">Transferase</keyword>
<dbReference type="PANTHER" id="PTHR46401:SF2">
    <property type="entry name" value="GLYCOSYLTRANSFERASE WBBK-RELATED"/>
    <property type="match status" value="1"/>
</dbReference>
<keyword evidence="4" id="KW-0328">Glycosyltransferase</keyword>
<organism evidence="4 5">
    <name type="scientific">Sphingomonas mucosissima</name>
    <dbReference type="NCBI Taxonomy" id="370959"/>
    <lineage>
        <taxon>Bacteria</taxon>
        <taxon>Pseudomonadati</taxon>
        <taxon>Pseudomonadota</taxon>
        <taxon>Alphaproteobacteria</taxon>
        <taxon>Sphingomonadales</taxon>
        <taxon>Sphingomonadaceae</taxon>
        <taxon>Sphingomonas</taxon>
    </lineage>
</organism>
<evidence type="ECO:0000259" key="2">
    <source>
        <dbReference type="Pfam" id="PF00534"/>
    </source>
</evidence>
<gene>
    <name evidence="4" type="ORF">SPMU_12800</name>
</gene>
<dbReference type="Pfam" id="PF13439">
    <property type="entry name" value="Glyco_transf_4"/>
    <property type="match status" value="1"/>
</dbReference>
<accession>A0A245ZT87</accession>
<feature type="domain" description="Glycosyltransferase subfamily 4-like N-terminal" evidence="3">
    <location>
        <begin position="111"/>
        <end position="225"/>
    </location>
</feature>
<dbReference type="GO" id="GO:0004373">
    <property type="term" value="F:alpha-1,4-glucan glucosyltransferase (UDP-glucose donor) activity"/>
    <property type="evidence" value="ECO:0007669"/>
    <property type="project" value="UniProtKB-EC"/>
</dbReference>
<dbReference type="AlphaFoldDB" id="A0A245ZT87"/>
<protein>
    <submittedName>
        <fullName evidence="4">Glycogen synthase</fullName>
        <ecNumber evidence="4">2.4.1.11</ecNumber>
    </submittedName>
</protein>
<dbReference type="PANTHER" id="PTHR46401">
    <property type="entry name" value="GLYCOSYLTRANSFERASE WBBK-RELATED"/>
    <property type="match status" value="1"/>
</dbReference>
<dbReference type="Pfam" id="PF00534">
    <property type="entry name" value="Glycos_transf_1"/>
    <property type="match status" value="1"/>
</dbReference>
<proteinExistence type="predicted"/>
<dbReference type="CDD" id="cd03809">
    <property type="entry name" value="GT4_MtfB-like"/>
    <property type="match status" value="1"/>
</dbReference>
<sequence length="436" mass="48674">MGDERTTIARVGIDGFNLALPHGTGVATYGFALAEAVRSLGLPVEGLFGVPVGRDPRIQEILFYEALGRGLPSRRGPAWLRPIMERATVLRGLKVQEVTESGRIERGGFVDRLPRFDRLLSSAHLFDHAEGHFRRTRRFLDLHIPDPPAIMHWTYPIPVRLAGARNLYTLHDLVPLKLPFATLDRKRFYHRLVERCVQDADHIVTVSESSRRDIIELLGVPEDRVSNTYQHTPMPVGLDEEADVEAIFGVKPKGYFLFFGAIEPKKNVARLVEAYLSTDTPHPLVLVGARGWQKEEELRLVEAMARRGGKAGARIIQLDYLPRRLVMQLVRYARAVLFPSLYEGFGLPVLEAMQLGTPVVTSNRGSLPEVAGNAALVVDPYDVPALTAAIALVDRDAELRATLEYAGRVQATRFSLGEHRRRLHALYTKVLASPAR</sequence>
<comment type="caution">
    <text evidence="4">The sequence shown here is derived from an EMBL/GenBank/DDBJ whole genome shotgun (WGS) entry which is preliminary data.</text>
</comment>
<dbReference type="InterPro" id="IPR028098">
    <property type="entry name" value="Glyco_trans_4-like_N"/>
</dbReference>
<dbReference type="Gene3D" id="3.40.50.2000">
    <property type="entry name" value="Glycogen Phosphorylase B"/>
    <property type="match status" value="2"/>
</dbReference>
<dbReference type="InterPro" id="IPR001296">
    <property type="entry name" value="Glyco_trans_1"/>
</dbReference>
<evidence type="ECO:0000313" key="5">
    <source>
        <dbReference type="Proteomes" id="UP000197783"/>
    </source>
</evidence>
<evidence type="ECO:0000256" key="1">
    <source>
        <dbReference type="ARBA" id="ARBA00022679"/>
    </source>
</evidence>
<evidence type="ECO:0000259" key="3">
    <source>
        <dbReference type="Pfam" id="PF13439"/>
    </source>
</evidence>
<name>A0A245ZT87_9SPHN</name>
<keyword evidence="5" id="KW-1185">Reference proteome</keyword>
<dbReference type="SUPFAM" id="SSF53756">
    <property type="entry name" value="UDP-Glycosyltransferase/glycogen phosphorylase"/>
    <property type="match status" value="1"/>
</dbReference>
<evidence type="ECO:0000313" key="4">
    <source>
        <dbReference type="EMBL" id="OWK32937.1"/>
    </source>
</evidence>
<dbReference type="EMBL" id="NBBJ01000001">
    <property type="protein sequence ID" value="OWK32937.1"/>
    <property type="molecule type" value="Genomic_DNA"/>
</dbReference>
<feature type="domain" description="Glycosyl transferase family 1" evidence="2">
    <location>
        <begin position="251"/>
        <end position="408"/>
    </location>
</feature>
<reference evidence="4 5" key="1">
    <citation type="submission" date="2017-03" db="EMBL/GenBank/DDBJ databases">
        <title>Genome sequence of Sphingomonas mucosissima DSM 17494.</title>
        <authorList>
            <person name="Poehlein A."/>
            <person name="Wuebbeler J.H."/>
            <person name="Steinbuechel A."/>
            <person name="Daniel R."/>
        </authorList>
    </citation>
    <scope>NUCLEOTIDE SEQUENCE [LARGE SCALE GENOMIC DNA]</scope>
    <source>
        <strain evidence="4 5">DSM 17494</strain>
    </source>
</reference>